<dbReference type="SMART" id="SM00871">
    <property type="entry name" value="AraC_E_bind"/>
    <property type="match status" value="1"/>
</dbReference>
<evidence type="ECO:0000313" key="2">
    <source>
        <dbReference type="EMBL" id="MBV7377411.1"/>
    </source>
</evidence>
<sequence>MANDYEKRLLRVLDYVYDNLDGDLSLDTLADVAALSRFHFHRVFTAVTGETLAYFIRRVRLHRAGLELVTTDAPVAEIAAHMGYDNTRSFSRAFRDAFGRTPSEFREHAKTVPPLRLGSSGEKQMYDVKIEDQPDRRLAVIEHRGPYLNIGAAFDKAGSTVMARGMGPHLGAMLGLYFDDPENVPPDELRAAAGFELDETAEIAPPLEEVRIKGGKHAILTYTGPYAGLSEAYRYLFGEWLGVSGEMPREEPPFELYVNNPMDTAPEDLVTLIGVPLK</sequence>
<dbReference type="Pfam" id="PF06445">
    <property type="entry name" value="GyrI-like"/>
    <property type="match status" value="1"/>
</dbReference>
<keyword evidence="3" id="KW-1185">Reference proteome</keyword>
<protein>
    <submittedName>
        <fullName evidence="2">AraC family transcriptional regulator</fullName>
    </submittedName>
</protein>
<dbReference type="PANTHER" id="PTHR40055">
    <property type="entry name" value="TRANSCRIPTIONAL REGULATOR YGIV-RELATED"/>
    <property type="match status" value="1"/>
</dbReference>
<dbReference type="InterPro" id="IPR018060">
    <property type="entry name" value="HTH_AraC"/>
</dbReference>
<dbReference type="SMART" id="SM00342">
    <property type="entry name" value="HTH_ARAC"/>
    <property type="match status" value="1"/>
</dbReference>
<dbReference type="PROSITE" id="PS01124">
    <property type="entry name" value="HTH_ARAC_FAMILY_2"/>
    <property type="match status" value="1"/>
</dbReference>
<dbReference type="EMBL" id="JAHUZE010000001">
    <property type="protein sequence ID" value="MBV7377411.1"/>
    <property type="molecule type" value="Genomic_DNA"/>
</dbReference>
<dbReference type="InterPro" id="IPR050908">
    <property type="entry name" value="SmbC-like"/>
</dbReference>
<dbReference type="Pfam" id="PF12833">
    <property type="entry name" value="HTH_18"/>
    <property type="match status" value="1"/>
</dbReference>
<organism evidence="2 3">
    <name type="scientific">Maritimibacter dapengensis</name>
    <dbReference type="NCBI Taxonomy" id="2836868"/>
    <lineage>
        <taxon>Bacteria</taxon>
        <taxon>Pseudomonadati</taxon>
        <taxon>Pseudomonadota</taxon>
        <taxon>Alphaproteobacteria</taxon>
        <taxon>Rhodobacterales</taxon>
        <taxon>Roseobacteraceae</taxon>
        <taxon>Maritimibacter</taxon>
    </lineage>
</organism>
<dbReference type="RefSeq" id="WP_218390300.1">
    <property type="nucleotide sequence ID" value="NZ_JAHUZE010000001.1"/>
</dbReference>
<evidence type="ECO:0000259" key="1">
    <source>
        <dbReference type="PROSITE" id="PS01124"/>
    </source>
</evidence>
<accession>A0ABS6SYP2</accession>
<evidence type="ECO:0000313" key="3">
    <source>
        <dbReference type="Proteomes" id="UP000756530"/>
    </source>
</evidence>
<dbReference type="PANTHER" id="PTHR40055:SF1">
    <property type="entry name" value="TRANSCRIPTIONAL REGULATOR YGIV-RELATED"/>
    <property type="match status" value="1"/>
</dbReference>
<feature type="domain" description="HTH araC/xylS-type" evidence="1">
    <location>
        <begin position="10"/>
        <end position="108"/>
    </location>
</feature>
<proteinExistence type="predicted"/>
<name>A0ABS6SYP2_9RHOB</name>
<dbReference type="InterPro" id="IPR010499">
    <property type="entry name" value="AraC_E-bd"/>
</dbReference>
<dbReference type="InterPro" id="IPR029442">
    <property type="entry name" value="GyrI-like"/>
</dbReference>
<reference evidence="2 3" key="1">
    <citation type="submission" date="2021-05" db="EMBL/GenBank/DDBJ databases">
        <title>Culturable bacteria isolated from Daya Bay.</title>
        <authorList>
            <person name="Zheng W."/>
            <person name="Yu S."/>
            <person name="Huang Y."/>
        </authorList>
    </citation>
    <scope>NUCLEOTIDE SEQUENCE [LARGE SCALE GENOMIC DNA]</scope>
    <source>
        <strain evidence="2 3">DP4N28-5</strain>
    </source>
</reference>
<gene>
    <name evidence="2" type="ORF">KJP28_00630</name>
</gene>
<comment type="caution">
    <text evidence="2">The sequence shown here is derived from an EMBL/GenBank/DDBJ whole genome shotgun (WGS) entry which is preliminary data.</text>
</comment>
<dbReference type="Proteomes" id="UP000756530">
    <property type="component" value="Unassembled WGS sequence"/>
</dbReference>